<reference evidence="9 10" key="2">
    <citation type="submission" date="2024-05" db="EMBL/GenBank/DDBJ databases">
        <authorList>
            <person name="Chen Y."/>
            <person name="Shah S."/>
            <person name="Dougan E. K."/>
            <person name="Thang M."/>
            <person name="Chan C."/>
        </authorList>
    </citation>
    <scope>NUCLEOTIDE SEQUENCE [LARGE SCALE GENOMIC DNA]</scope>
</reference>
<dbReference type="InterPro" id="IPR033453">
    <property type="entry name" value="Glyco_hydro_30_TIM-barrel"/>
</dbReference>
<keyword evidence="10" id="KW-1185">Reference proteome</keyword>
<dbReference type="SUPFAM" id="SSF81301">
    <property type="entry name" value="Nucleotidyltransferase"/>
    <property type="match status" value="1"/>
</dbReference>
<dbReference type="OrthoDB" id="424794at2759"/>
<evidence type="ECO:0000256" key="1">
    <source>
        <dbReference type="ARBA" id="ARBA00005382"/>
    </source>
</evidence>
<dbReference type="GO" id="GO:0006680">
    <property type="term" value="P:glucosylceramide catabolic process"/>
    <property type="evidence" value="ECO:0007669"/>
    <property type="project" value="TreeGrafter"/>
</dbReference>
<dbReference type="GO" id="GO:0001522">
    <property type="term" value="P:pseudouridine synthesis"/>
    <property type="evidence" value="ECO:0007669"/>
    <property type="project" value="InterPro"/>
</dbReference>
<dbReference type="InterPro" id="IPR043519">
    <property type="entry name" value="NT_sf"/>
</dbReference>
<dbReference type="InterPro" id="IPR013780">
    <property type="entry name" value="Glyco_hydro_b"/>
</dbReference>
<dbReference type="Pfam" id="PF02055">
    <property type="entry name" value="Glyco_hydro_30"/>
    <property type="match status" value="1"/>
</dbReference>
<sequence length="1167" mass="130982">MRGTWSESEQLALAQDIAEEVRRHGGQLQANHLPAIRPDFRKRLGDEKLLQFISRFPSLLQTQARHNGHVLSLADAPLRPSFEKHLLGCAPVGATCPGRGLGERAIHALRQLDRELFRCALREPPQTVDVAYLLHNGKVRRKIGAVVRFLPLMELIMQESEGPEEATEPGKGCPLSAHARTYAGYLLQFLRDRPEKFQLERGGRRDSTSCANGDPMCSCHFQVLVLPRDGIDDDEDDEALMALLLQKIRLVSQSTGSRKVPLVRLGRDPQVKEALCGRSLLHCLERHLDRACRGARIRLETCGALMVSLTDDQEPIEADMPTPVRARRRDTEKNRRSAGPVNLLGEAPGMAVLLKPPGHTSEEQLEALQAHYDLHNVERRVISVSRLDRDTSGVLVAATCQEGADCLTNQFKEHEVFKRYLALCTGRVEPQEGEISAKLFISGFAEKYRAYVSPKGKPSLTIYQVLGVFRRRCCAQETQRLQGTDELMRAIGSYAAKAPRKEPCDEEWYSLLACYPRTGRTHQIRAHLQFRGHPLVSDANYNPRGQARRHFEWCPRLWLHCEEMSLLDVEGRRQHFRAPLPLDLLNVLEKLEAADGTSAADVVSAGCVAGMVPRMARCCRFRATSIVMLFLLIKMLFSLAFVGLNAPTLFGPRVFGSPASAIPQKAISDKAARDNRANQMNPNNAEYMASRGNAPLTGEQREAFAKKSALRKENEGNFENRANQLAPKDKLNLLAFEHFKEILRRVVPGMSLRKTGSRAKGTATSNSDWDYHVKTKRPMTIEQRDLVLENCRDEGLQVTCRKAFTVKPGSGAFIDFFPPNAEWHDNKVEVQEPGSVQFDKGGKNAVRKLKQKFPEKNGHDLEQLVLTIRREMGLSDRNDPSGEKRFQEAQRPSTAQHLPRGDARFETWPPRTEVVFDDRQEGGKVKELKACSGFENVRRLADLRPDKHILFTEGCQELGGRELSSVLHDWKLGERYSMNIIADINSGCEGWIDWNLCLDEEGGPNHVGNTCVAPVICNTEKGEILYQPSFWHLGHFSRYIRPGARRLLCSSTRDALEVTAFLNPDGQVVVVVLNQSEEDIGFWFKVRHQSSTRAVGMMAPRRSIQTLLVEDGTEESWFRRGLSDVHREASANRRPGLPELALPAAALDGRCIEAWRNFGPGDLSCAK</sequence>
<dbReference type="InterPro" id="IPR033452">
    <property type="entry name" value="GH30_C"/>
</dbReference>
<keyword evidence="3" id="KW-0378">Hydrolase</keyword>
<evidence type="ECO:0000259" key="5">
    <source>
        <dbReference type="Pfam" id="PF00849"/>
    </source>
</evidence>
<dbReference type="PANTHER" id="PTHR11069">
    <property type="entry name" value="GLUCOSYLCERAMIDASE"/>
    <property type="match status" value="1"/>
</dbReference>
<organism evidence="8">
    <name type="scientific">Cladocopium goreaui</name>
    <dbReference type="NCBI Taxonomy" id="2562237"/>
    <lineage>
        <taxon>Eukaryota</taxon>
        <taxon>Sar</taxon>
        <taxon>Alveolata</taxon>
        <taxon>Dinophyceae</taxon>
        <taxon>Suessiales</taxon>
        <taxon>Symbiodiniaceae</taxon>
        <taxon>Cladocopium</taxon>
    </lineage>
</organism>
<evidence type="ECO:0000313" key="9">
    <source>
        <dbReference type="EMBL" id="CAL4782715.1"/>
    </source>
</evidence>
<dbReference type="Gene3D" id="3.30.2350.10">
    <property type="entry name" value="Pseudouridine synthase"/>
    <property type="match status" value="1"/>
</dbReference>
<feature type="domain" description="Glycosyl hydrolase family 30 beta sandwich" evidence="7">
    <location>
        <begin position="1043"/>
        <end position="1107"/>
    </location>
</feature>
<dbReference type="Gene3D" id="3.20.20.80">
    <property type="entry name" value="Glycosidases"/>
    <property type="match status" value="1"/>
</dbReference>
<dbReference type="InterPro" id="IPR020103">
    <property type="entry name" value="PsdUridine_synth_cat_dom_sf"/>
</dbReference>
<dbReference type="GO" id="GO:0016020">
    <property type="term" value="C:membrane"/>
    <property type="evidence" value="ECO:0007669"/>
    <property type="project" value="GOC"/>
</dbReference>
<feature type="domain" description="Pseudouridine synthase RsuA/RluA-like" evidence="5">
    <location>
        <begin position="357"/>
        <end position="529"/>
    </location>
</feature>
<evidence type="ECO:0000256" key="2">
    <source>
        <dbReference type="ARBA" id="ARBA00022729"/>
    </source>
</evidence>
<feature type="region of interest" description="Disordered" evidence="4">
    <location>
        <begin position="873"/>
        <end position="904"/>
    </location>
</feature>
<dbReference type="EMBL" id="CAMXCT030002069">
    <property type="protein sequence ID" value="CAL4782715.1"/>
    <property type="molecule type" value="Genomic_DNA"/>
</dbReference>
<dbReference type="Pfam" id="PF17189">
    <property type="entry name" value="Glyco_hydro_30C"/>
    <property type="match status" value="1"/>
</dbReference>
<evidence type="ECO:0000259" key="7">
    <source>
        <dbReference type="Pfam" id="PF17189"/>
    </source>
</evidence>
<evidence type="ECO:0000256" key="4">
    <source>
        <dbReference type="SAM" id="MobiDB-lite"/>
    </source>
</evidence>
<dbReference type="AlphaFoldDB" id="A0A9P1G0J2"/>
<keyword evidence="2" id="KW-0732">Signal</keyword>
<proteinExistence type="inferred from homology"/>
<evidence type="ECO:0000259" key="6">
    <source>
        <dbReference type="Pfam" id="PF02055"/>
    </source>
</evidence>
<dbReference type="InterPro" id="IPR006145">
    <property type="entry name" value="PsdUridine_synth_RsuA/RluA"/>
</dbReference>
<reference evidence="8" key="1">
    <citation type="submission" date="2022-10" db="EMBL/GenBank/DDBJ databases">
        <authorList>
            <person name="Chen Y."/>
            <person name="Dougan E. K."/>
            <person name="Chan C."/>
            <person name="Rhodes N."/>
            <person name="Thang M."/>
        </authorList>
    </citation>
    <scope>NUCLEOTIDE SEQUENCE</scope>
</reference>
<accession>A0A9P1G0J2</accession>
<dbReference type="EMBL" id="CAMXCT020002069">
    <property type="protein sequence ID" value="CAL1148778.1"/>
    <property type="molecule type" value="Genomic_DNA"/>
</dbReference>
<dbReference type="CDD" id="cd02869">
    <property type="entry name" value="PseudoU_synth_RluA_like"/>
    <property type="match status" value="1"/>
</dbReference>
<dbReference type="InterPro" id="IPR017853">
    <property type="entry name" value="GH"/>
</dbReference>
<dbReference type="SUPFAM" id="SSF55120">
    <property type="entry name" value="Pseudouridine synthase"/>
    <property type="match status" value="1"/>
</dbReference>
<dbReference type="Gene3D" id="2.60.40.1180">
    <property type="entry name" value="Golgi alpha-mannosidase II"/>
    <property type="match status" value="1"/>
</dbReference>
<comment type="caution">
    <text evidence="8">The sequence shown here is derived from an EMBL/GenBank/DDBJ whole genome shotgun (WGS) entry which is preliminary data.</text>
</comment>
<dbReference type="EMBL" id="CAMXCT010002069">
    <property type="protein sequence ID" value="CAI3995403.1"/>
    <property type="molecule type" value="Genomic_DNA"/>
</dbReference>
<dbReference type="PANTHER" id="PTHR11069:SF23">
    <property type="entry name" value="LYSOSOMAL ACID GLUCOSYLCERAMIDASE"/>
    <property type="match status" value="1"/>
</dbReference>
<dbReference type="GO" id="GO:0004348">
    <property type="term" value="F:glucosylceramidase activity"/>
    <property type="evidence" value="ECO:0007669"/>
    <property type="project" value="InterPro"/>
</dbReference>
<gene>
    <name evidence="8" type="ORF">C1SCF055_LOCUS21974</name>
</gene>
<name>A0A9P1G0J2_9DINO</name>
<comment type="similarity">
    <text evidence="1">Belongs to the glycosyl hydrolase 30 family.</text>
</comment>
<dbReference type="SUPFAM" id="SSF51445">
    <property type="entry name" value="(Trans)glycosidases"/>
    <property type="match status" value="1"/>
</dbReference>
<feature type="domain" description="Glycosyl hydrolase family 30 TIM-barrel" evidence="6">
    <location>
        <begin position="943"/>
        <end position="1040"/>
    </location>
</feature>
<dbReference type="Proteomes" id="UP001152797">
    <property type="component" value="Unassembled WGS sequence"/>
</dbReference>
<dbReference type="InterPro" id="IPR001139">
    <property type="entry name" value="Glyco_hydro_30"/>
</dbReference>
<evidence type="ECO:0000256" key="3">
    <source>
        <dbReference type="ARBA" id="ARBA00022801"/>
    </source>
</evidence>
<feature type="compositionally biased region" description="Basic and acidic residues" evidence="4">
    <location>
        <begin position="873"/>
        <end position="888"/>
    </location>
</feature>
<evidence type="ECO:0000313" key="10">
    <source>
        <dbReference type="Proteomes" id="UP001152797"/>
    </source>
</evidence>
<dbReference type="Pfam" id="PF00849">
    <property type="entry name" value="PseudoU_synth_2"/>
    <property type="match status" value="1"/>
</dbReference>
<dbReference type="GO" id="GO:0003723">
    <property type="term" value="F:RNA binding"/>
    <property type="evidence" value="ECO:0007669"/>
    <property type="project" value="InterPro"/>
</dbReference>
<dbReference type="GO" id="GO:0009982">
    <property type="term" value="F:pseudouridine synthase activity"/>
    <property type="evidence" value="ECO:0007669"/>
    <property type="project" value="InterPro"/>
</dbReference>
<evidence type="ECO:0000313" key="8">
    <source>
        <dbReference type="EMBL" id="CAI3995403.1"/>
    </source>
</evidence>
<protein>
    <submittedName>
        <fullName evidence="8">Uncharacterized protein</fullName>
    </submittedName>
</protein>